<protein>
    <submittedName>
        <fullName evidence="2">Putative secreted protein</fullName>
    </submittedName>
</protein>
<keyword evidence="1" id="KW-0812">Transmembrane</keyword>
<feature type="transmembrane region" description="Helical" evidence="1">
    <location>
        <begin position="7"/>
        <end position="26"/>
    </location>
</feature>
<accession>A0A224Y5W4</accession>
<organism evidence="2">
    <name type="scientific">Panstrongylus lignarius</name>
    <dbReference type="NCBI Taxonomy" id="156445"/>
    <lineage>
        <taxon>Eukaryota</taxon>
        <taxon>Metazoa</taxon>
        <taxon>Ecdysozoa</taxon>
        <taxon>Arthropoda</taxon>
        <taxon>Hexapoda</taxon>
        <taxon>Insecta</taxon>
        <taxon>Pterygota</taxon>
        <taxon>Neoptera</taxon>
        <taxon>Paraneoptera</taxon>
        <taxon>Hemiptera</taxon>
        <taxon>Heteroptera</taxon>
        <taxon>Panheteroptera</taxon>
        <taxon>Cimicomorpha</taxon>
        <taxon>Reduviidae</taxon>
        <taxon>Triatominae</taxon>
        <taxon>Panstrongylus</taxon>
    </lineage>
</organism>
<keyword evidence="1" id="KW-1133">Transmembrane helix</keyword>
<evidence type="ECO:0000256" key="1">
    <source>
        <dbReference type="SAM" id="Phobius"/>
    </source>
</evidence>
<reference evidence="2" key="1">
    <citation type="journal article" date="2018" name="PLoS Negl. Trop. Dis.">
        <title>An insight into the salivary gland and fat body transcriptome of Panstrongylus lignarius (Hemiptera: Heteroptera), the main vector of Chagas disease in Peru.</title>
        <authorList>
            <person name="Nevoa J.C."/>
            <person name="Mendes M.T."/>
            <person name="da Silva M.V."/>
            <person name="Soares S.C."/>
            <person name="Oliveira C.J.F."/>
            <person name="Ribeiro J.M.C."/>
        </authorList>
    </citation>
    <scope>NUCLEOTIDE SEQUENCE</scope>
</reference>
<dbReference type="AlphaFoldDB" id="A0A224Y5W4"/>
<evidence type="ECO:0000313" key="2">
    <source>
        <dbReference type="EMBL" id="JAW16113.1"/>
    </source>
</evidence>
<name>A0A224Y5W4_9HEMI</name>
<keyword evidence="1" id="KW-0472">Membrane</keyword>
<sequence length="71" mass="8334">MIVTIKMYHKTFSLFHLIIFFSIFLFSTNSNIILLLNSITISLIYFFIKSNIEVANSPINMNSPRKLRCYP</sequence>
<dbReference type="EMBL" id="GFTR01000313">
    <property type="protein sequence ID" value="JAW16113.1"/>
    <property type="molecule type" value="Transcribed_RNA"/>
</dbReference>
<proteinExistence type="predicted"/>